<sequence>MGESRGKRAKKAWEMRVGIKELIFAGLGVTGMVMMSFALGTMAGRGDIYRVLSNWGLLGPDSGRVGQIWYQPTPPPQAAAPVVALATPAPQQEAPPAEQTPPHHERAIQKTPVPAPVKPIKANIIAPPNPVEQVKKKSTKHELKAKEDQLEKIRREVAGKLKFQNSLDLAATRGASAKKGNDKEQAAAGKAASPSATPQVVLVKYRNLSQARVKLAQMQKQGEKVVLKEGKDNEGQYYAICRAVPAKPAESHQAAHPQAKKTKFETKSAKSPGQREASTRR</sequence>
<feature type="compositionally biased region" description="Low complexity" evidence="1">
    <location>
        <begin position="186"/>
        <end position="196"/>
    </location>
</feature>
<protein>
    <submittedName>
        <fullName evidence="3">Uncharacterized protein</fullName>
    </submittedName>
</protein>
<keyword evidence="2" id="KW-0472">Membrane</keyword>
<gene>
    <name evidence="3" type="ORF">ENV52_11700</name>
</gene>
<keyword evidence="2" id="KW-0812">Transmembrane</keyword>
<evidence type="ECO:0000256" key="2">
    <source>
        <dbReference type="SAM" id="Phobius"/>
    </source>
</evidence>
<name>A0A7V6A542_9BACT</name>
<proteinExistence type="predicted"/>
<feature type="transmembrane region" description="Helical" evidence="2">
    <location>
        <begin position="21"/>
        <end position="43"/>
    </location>
</feature>
<dbReference type="EMBL" id="DTGR01000183">
    <property type="protein sequence ID" value="HHS30350.1"/>
    <property type="molecule type" value="Genomic_DNA"/>
</dbReference>
<evidence type="ECO:0000313" key="3">
    <source>
        <dbReference type="EMBL" id="HHS30350.1"/>
    </source>
</evidence>
<accession>A0A7V6A542</accession>
<feature type="region of interest" description="Disordered" evidence="1">
    <location>
        <begin position="174"/>
        <end position="198"/>
    </location>
</feature>
<comment type="caution">
    <text evidence="3">The sequence shown here is derived from an EMBL/GenBank/DDBJ whole genome shotgun (WGS) entry which is preliminary data.</text>
</comment>
<organism evidence="3">
    <name type="scientific">Desulfobacca acetoxidans</name>
    <dbReference type="NCBI Taxonomy" id="60893"/>
    <lineage>
        <taxon>Bacteria</taxon>
        <taxon>Pseudomonadati</taxon>
        <taxon>Thermodesulfobacteriota</taxon>
        <taxon>Desulfobaccia</taxon>
        <taxon>Desulfobaccales</taxon>
        <taxon>Desulfobaccaceae</taxon>
        <taxon>Desulfobacca</taxon>
    </lineage>
</organism>
<dbReference type="AlphaFoldDB" id="A0A7V6A542"/>
<feature type="region of interest" description="Disordered" evidence="1">
    <location>
        <begin position="88"/>
        <end position="109"/>
    </location>
</feature>
<reference evidence="3" key="1">
    <citation type="journal article" date="2020" name="mSystems">
        <title>Genome- and Community-Level Interaction Insights into Carbon Utilization and Element Cycling Functions of Hydrothermarchaeota in Hydrothermal Sediment.</title>
        <authorList>
            <person name="Zhou Z."/>
            <person name="Liu Y."/>
            <person name="Xu W."/>
            <person name="Pan J."/>
            <person name="Luo Z.H."/>
            <person name="Li M."/>
        </authorList>
    </citation>
    <scope>NUCLEOTIDE SEQUENCE [LARGE SCALE GENOMIC DNA]</scope>
    <source>
        <strain evidence="3">SpSt-767</strain>
    </source>
</reference>
<feature type="region of interest" description="Disordered" evidence="1">
    <location>
        <begin position="246"/>
        <end position="281"/>
    </location>
</feature>
<evidence type="ECO:0000256" key="1">
    <source>
        <dbReference type="SAM" id="MobiDB-lite"/>
    </source>
</evidence>
<keyword evidence="2" id="KW-1133">Transmembrane helix</keyword>
<feature type="compositionally biased region" description="Low complexity" evidence="1">
    <location>
        <begin position="88"/>
        <end position="97"/>
    </location>
</feature>